<protein>
    <submittedName>
        <fullName evidence="1">Uncharacterized protein</fullName>
    </submittedName>
</protein>
<dbReference type="EMBL" id="AL954747">
    <property type="protein sequence ID" value="CAD84230.1"/>
    <property type="molecule type" value="Genomic_DNA"/>
</dbReference>
<dbReference type="Proteomes" id="UP000001416">
    <property type="component" value="Chromosome"/>
</dbReference>
<accession>Q82XF5</accession>
<proteinExistence type="predicted"/>
<dbReference type="STRING" id="228410.NE0319"/>
<dbReference type="HOGENOM" id="CLU_1676020_0_0_4"/>
<reference evidence="1 2" key="1">
    <citation type="journal article" date="2003" name="J. Bacteriol.">
        <title>Complete genome sequence of the ammonia-oxidizing bacterium and obligate chemolithoautotroph Nitrosomonas europaea.</title>
        <authorList>
            <person name="Chain P."/>
            <person name="Lamerdin J."/>
            <person name="Larimer F."/>
            <person name="Regala W."/>
            <person name="Land M."/>
            <person name="Hauser L."/>
            <person name="Hooper A."/>
            <person name="Klotz M."/>
            <person name="Norton J."/>
            <person name="Sayavedra-Soto L."/>
            <person name="Arciero D."/>
            <person name="Hommes N."/>
            <person name="Whittaker M."/>
            <person name="Arp D."/>
        </authorList>
    </citation>
    <scope>NUCLEOTIDE SEQUENCE [LARGE SCALE GENOMIC DNA]</scope>
    <source>
        <strain evidence="2">ATCC 19718 / CIP 103999 / KCTC 2705 / NBRC 14298</strain>
    </source>
</reference>
<organism evidence="1 2">
    <name type="scientific">Nitrosomonas europaea (strain ATCC 19718 / CIP 103999 / KCTC 2705 / NBRC 14298)</name>
    <dbReference type="NCBI Taxonomy" id="228410"/>
    <lineage>
        <taxon>Bacteria</taxon>
        <taxon>Pseudomonadati</taxon>
        <taxon>Pseudomonadota</taxon>
        <taxon>Betaproteobacteria</taxon>
        <taxon>Nitrosomonadales</taxon>
        <taxon>Nitrosomonadaceae</taxon>
        <taxon>Nitrosomonas</taxon>
    </lineage>
</organism>
<dbReference type="eggNOG" id="ENOG50315ZP">
    <property type="taxonomic scope" value="Bacteria"/>
</dbReference>
<evidence type="ECO:0000313" key="2">
    <source>
        <dbReference type="Proteomes" id="UP000001416"/>
    </source>
</evidence>
<dbReference type="KEGG" id="neu:NE0319"/>
<sequence length="187" mass="21932">MRAWIEYRGGYVMNGRFCIWRSPEFRYKLMSVLFPGMILSSSCFGESEIGQAPLGNRQILQSQFQEFRISSSLQYFPHSYFPVQPILIYPGVQWAYPCFPFVSCMELQQYRRYKRREKRQQPKPVFGQGASLMDESMEDWRAGLRPAVEPFRTDEHQIVPALRGHSLIRPEYREAGSILPRFSNGTE</sequence>
<gene>
    <name evidence="1" type="ordered locus">NE0319</name>
</gene>
<evidence type="ECO:0000313" key="1">
    <source>
        <dbReference type="EMBL" id="CAD84230.1"/>
    </source>
</evidence>
<name>Q82XF5_NITEU</name>
<keyword evidence="2" id="KW-1185">Reference proteome</keyword>
<dbReference type="AlphaFoldDB" id="Q82XF5"/>